<sequence length="107" mass="12170">MTKMLQHDNGQSKAKRSRKKKKPEKRGKGNGATGNYRNGVFGMNHSKAFHRFSHKLKFFPRPPIPAISRGLSLSLTSSLLCLYMEMEESKASCFCLYCEGSQIVWEI</sequence>
<gene>
    <name evidence="2" type="ORF">ES332_D12G062000v1</name>
</gene>
<evidence type="ECO:0000256" key="1">
    <source>
        <dbReference type="SAM" id="MobiDB-lite"/>
    </source>
</evidence>
<dbReference type="AlphaFoldDB" id="A0A5D2I5F1"/>
<feature type="region of interest" description="Disordered" evidence="1">
    <location>
        <begin position="1"/>
        <end position="39"/>
    </location>
</feature>
<evidence type="ECO:0000313" key="2">
    <source>
        <dbReference type="EMBL" id="TYH37751.1"/>
    </source>
</evidence>
<organism evidence="2 3">
    <name type="scientific">Gossypium tomentosum</name>
    <name type="common">Hawaiian cotton</name>
    <name type="synonym">Gossypium sandvicense</name>
    <dbReference type="NCBI Taxonomy" id="34277"/>
    <lineage>
        <taxon>Eukaryota</taxon>
        <taxon>Viridiplantae</taxon>
        <taxon>Streptophyta</taxon>
        <taxon>Embryophyta</taxon>
        <taxon>Tracheophyta</taxon>
        <taxon>Spermatophyta</taxon>
        <taxon>Magnoliopsida</taxon>
        <taxon>eudicotyledons</taxon>
        <taxon>Gunneridae</taxon>
        <taxon>Pentapetalae</taxon>
        <taxon>rosids</taxon>
        <taxon>malvids</taxon>
        <taxon>Malvales</taxon>
        <taxon>Malvaceae</taxon>
        <taxon>Malvoideae</taxon>
        <taxon>Gossypium</taxon>
    </lineage>
</organism>
<reference evidence="2 3" key="1">
    <citation type="submission" date="2019-07" db="EMBL/GenBank/DDBJ databases">
        <title>WGS assembly of Gossypium tomentosum.</title>
        <authorList>
            <person name="Chen Z.J."/>
            <person name="Sreedasyam A."/>
            <person name="Ando A."/>
            <person name="Song Q."/>
            <person name="De L."/>
            <person name="Hulse-Kemp A."/>
            <person name="Ding M."/>
            <person name="Ye W."/>
            <person name="Kirkbride R."/>
            <person name="Jenkins J."/>
            <person name="Plott C."/>
            <person name="Lovell J."/>
            <person name="Lin Y.-M."/>
            <person name="Vaughn R."/>
            <person name="Liu B."/>
            <person name="Li W."/>
            <person name="Simpson S."/>
            <person name="Scheffler B."/>
            <person name="Saski C."/>
            <person name="Grover C."/>
            <person name="Hu G."/>
            <person name="Conover J."/>
            <person name="Carlson J."/>
            <person name="Shu S."/>
            <person name="Boston L."/>
            <person name="Williams M."/>
            <person name="Peterson D."/>
            <person name="Mcgee K."/>
            <person name="Jones D."/>
            <person name="Wendel J."/>
            <person name="Stelly D."/>
            <person name="Grimwood J."/>
            <person name="Schmutz J."/>
        </authorList>
    </citation>
    <scope>NUCLEOTIDE SEQUENCE [LARGE SCALE GENOMIC DNA]</scope>
    <source>
        <strain evidence="2">7179.01</strain>
    </source>
</reference>
<proteinExistence type="predicted"/>
<accession>A0A5D2I5F1</accession>
<name>A0A5D2I5F1_GOSTO</name>
<dbReference type="Proteomes" id="UP000322667">
    <property type="component" value="Chromosome D12"/>
</dbReference>
<keyword evidence="3" id="KW-1185">Reference proteome</keyword>
<feature type="compositionally biased region" description="Basic residues" evidence="1">
    <location>
        <begin position="13"/>
        <end position="25"/>
    </location>
</feature>
<evidence type="ECO:0000313" key="3">
    <source>
        <dbReference type="Proteomes" id="UP000322667"/>
    </source>
</evidence>
<protein>
    <submittedName>
        <fullName evidence="2">Uncharacterized protein</fullName>
    </submittedName>
</protein>
<dbReference type="EMBL" id="CM017634">
    <property type="protein sequence ID" value="TYH37751.1"/>
    <property type="molecule type" value="Genomic_DNA"/>
</dbReference>